<organism evidence="1 2">
    <name type="scientific">Ktedonospora formicarum</name>
    <dbReference type="NCBI Taxonomy" id="2778364"/>
    <lineage>
        <taxon>Bacteria</taxon>
        <taxon>Bacillati</taxon>
        <taxon>Chloroflexota</taxon>
        <taxon>Ktedonobacteria</taxon>
        <taxon>Ktedonobacterales</taxon>
        <taxon>Ktedonobacteraceae</taxon>
        <taxon>Ktedonospora</taxon>
    </lineage>
</organism>
<dbReference type="AlphaFoldDB" id="A0A8J3I8G1"/>
<evidence type="ECO:0000313" key="1">
    <source>
        <dbReference type="EMBL" id="GHO51419.1"/>
    </source>
</evidence>
<dbReference type="RefSeq" id="WP_220200333.1">
    <property type="nucleotide sequence ID" value="NZ_BNJF01000012.1"/>
</dbReference>
<comment type="caution">
    <text evidence="1">The sequence shown here is derived from an EMBL/GenBank/DDBJ whole genome shotgun (WGS) entry which is preliminary data.</text>
</comment>
<evidence type="ECO:0000313" key="2">
    <source>
        <dbReference type="Proteomes" id="UP000612362"/>
    </source>
</evidence>
<dbReference type="Proteomes" id="UP000612362">
    <property type="component" value="Unassembled WGS sequence"/>
</dbReference>
<accession>A0A8J3I8G1</accession>
<protein>
    <recommendedName>
        <fullName evidence="3">Transposase</fullName>
    </recommendedName>
</protein>
<evidence type="ECO:0008006" key="3">
    <source>
        <dbReference type="Google" id="ProtNLM"/>
    </source>
</evidence>
<dbReference type="EMBL" id="BNJF01000012">
    <property type="protein sequence ID" value="GHO51419.1"/>
    <property type="molecule type" value="Genomic_DNA"/>
</dbReference>
<proteinExistence type="predicted"/>
<keyword evidence="2" id="KW-1185">Reference proteome</keyword>
<gene>
    <name evidence="1" type="ORF">KSX_95820</name>
</gene>
<sequence>MINSTSRNFRIILAQLTRYKRILKRARRGARRSHTLRGKTRVDWQLQRLDRRIHLLLRRLHQAERFEKGEWHG</sequence>
<name>A0A8J3I8G1_9CHLR</name>
<reference evidence="1" key="1">
    <citation type="submission" date="2020-10" db="EMBL/GenBank/DDBJ databases">
        <title>Taxonomic study of unclassified bacteria belonging to the class Ktedonobacteria.</title>
        <authorList>
            <person name="Yabe S."/>
            <person name="Wang C.M."/>
            <person name="Zheng Y."/>
            <person name="Sakai Y."/>
            <person name="Cavaletti L."/>
            <person name="Monciardini P."/>
            <person name="Donadio S."/>
        </authorList>
    </citation>
    <scope>NUCLEOTIDE SEQUENCE</scope>
    <source>
        <strain evidence="1">SOSP1-1</strain>
    </source>
</reference>